<evidence type="ECO:0000313" key="2">
    <source>
        <dbReference type="Proteomes" id="UP001595868"/>
    </source>
</evidence>
<dbReference type="EMBL" id="JBHSBN010000009">
    <property type="protein sequence ID" value="MFC4107420.1"/>
    <property type="molecule type" value="Genomic_DNA"/>
</dbReference>
<organism evidence="1 2">
    <name type="scientific">Micromonospora zhanjiangensis</name>
    <dbReference type="NCBI Taxonomy" id="1522057"/>
    <lineage>
        <taxon>Bacteria</taxon>
        <taxon>Bacillati</taxon>
        <taxon>Actinomycetota</taxon>
        <taxon>Actinomycetes</taxon>
        <taxon>Micromonosporales</taxon>
        <taxon>Micromonosporaceae</taxon>
        <taxon>Micromonospora</taxon>
    </lineage>
</organism>
<proteinExistence type="predicted"/>
<dbReference type="Proteomes" id="UP001595868">
    <property type="component" value="Unassembled WGS sequence"/>
</dbReference>
<evidence type="ECO:0000313" key="1">
    <source>
        <dbReference type="EMBL" id="MFC4107420.1"/>
    </source>
</evidence>
<protein>
    <submittedName>
        <fullName evidence="1">Phospholipase</fullName>
    </submittedName>
</protein>
<dbReference type="RefSeq" id="WP_377546277.1">
    <property type="nucleotide sequence ID" value="NZ_JBHSBN010000009.1"/>
</dbReference>
<sequence length="120" mass="12651">MTATHHHHHTLAPSYTGTVVLDIGGDTGALVIHTGPELLGAEIEVSPVDRGSTAPRTHSAVRPRRLGDAVLHSAVYPELTAGTYTVWATDDVPVGTVTINGGRVGEFTWPDGVSYHHPAD</sequence>
<reference evidence="2" key="1">
    <citation type="journal article" date="2019" name="Int. J. Syst. Evol. Microbiol.">
        <title>The Global Catalogue of Microorganisms (GCM) 10K type strain sequencing project: providing services to taxonomists for standard genome sequencing and annotation.</title>
        <authorList>
            <consortium name="The Broad Institute Genomics Platform"/>
            <consortium name="The Broad Institute Genome Sequencing Center for Infectious Disease"/>
            <person name="Wu L."/>
            <person name="Ma J."/>
        </authorList>
    </citation>
    <scope>NUCLEOTIDE SEQUENCE [LARGE SCALE GENOMIC DNA]</scope>
    <source>
        <strain evidence="2">2902at01</strain>
    </source>
</reference>
<name>A0ABV8KNJ7_9ACTN</name>
<gene>
    <name evidence="1" type="ORF">ACFOX0_16000</name>
</gene>
<comment type="caution">
    <text evidence="1">The sequence shown here is derived from an EMBL/GenBank/DDBJ whole genome shotgun (WGS) entry which is preliminary data.</text>
</comment>
<accession>A0ABV8KNJ7</accession>
<keyword evidence="2" id="KW-1185">Reference proteome</keyword>